<dbReference type="Pfam" id="PF00010">
    <property type="entry name" value="HLH"/>
    <property type="match status" value="1"/>
</dbReference>
<comment type="subcellular location">
    <subcellularLocation>
        <location evidence="1">Nucleus</location>
    </subcellularLocation>
</comment>
<evidence type="ECO:0000256" key="4">
    <source>
        <dbReference type="ARBA" id="ARBA00023242"/>
    </source>
</evidence>
<dbReference type="CDD" id="cd11452">
    <property type="entry name" value="bHLH_AtNAI1_like"/>
    <property type="match status" value="1"/>
</dbReference>
<dbReference type="STRING" id="3871.A0A1J7I1J8"/>
<dbReference type="GO" id="GO:0005634">
    <property type="term" value="C:nucleus"/>
    <property type="evidence" value="ECO:0007669"/>
    <property type="project" value="UniProtKB-SubCell"/>
</dbReference>
<feature type="coiled-coil region" evidence="5">
    <location>
        <begin position="190"/>
        <end position="217"/>
    </location>
</feature>
<evidence type="ECO:0000256" key="2">
    <source>
        <dbReference type="ARBA" id="ARBA00023015"/>
    </source>
</evidence>
<dbReference type="PANTHER" id="PTHR45959">
    <property type="entry name" value="BHLH TRANSCRIPTION FACTOR"/>
    <property type="match status" value="1"/>
</dbReference>
<protein>
    <recommendedName>
        <fullName evidence="6">BHLH domain-containing protein</fullName>
    </recommendedName>
</protein>
<keyword evidence="8" id="KW-1185">Reference proteome</keyword>
<dbReference type="InterPro" id="IPR052610">
    <property type="entry name" value="bHLH_transcription_regulator"/>
</dbReference>
<reference evidence="7 8" key="1">
    <citation type="journal article" date="2017" name="Plant Biotechnol. J.">
        <title>A comprehensive draft genome sequence for lupin (Lupinus angustifolius), an emerging health food: insights into plant-microbe interactions and legume evolution.</title>
        <authorList>
            <person name="Hane J.K."/>
            <person name="Ming Y."/>
            <person name="Kamphuis L.G."/>
            <person name="Nelson M.N."/>
            <person name="Garg G."/>
            <person name="Atkins C.A."/>
            <person name="Bayer P.E."/>
            <person name="Bravo A."/>
            <person name="Bringans S."/>
            <person name="Cannon S."/>
            <person name="Edwards D."/>
            <person name="Foley R."/>
            <person name="Gao L.L."/>
            <person name="Harrison M.J."/>
            <person name="Huang W."/>
            <person name="Hurgobin B."/>
            <person name="Li S."/>
            <person name="Liu C.W."/>
            <person name="McGrath A."/>
            <person name="Morahan G."/>
            <person name="Murray J."/>
            <person name="Weller J."/>
            <person name="Jian J."/>
            <person name="Singh K.B."/>
        </authorList>
    </citation>
    <scope>NUCLEOTIDE SEQUENCE [LARGE SCALE GENOMIC DNA]</scope>
    <source>
        <strain evidence="8">cv. Tanjil</strain>
        <tissue evidence="7">Whole plant</tissue>
    </source>
</reference>
<dbReference type="PANTHER" id="PTHR45959:SF73">
    <property type="entry name" value="TRANSCRIPTION FACTOR BHLH25"/>
    <property type="match status" value="1"/>
</dbReference>
<dbReference type="InterPro" id="IPR011598">
    <property type="entry name" value="bHLH_dom"/>
</dbReference>
<evidence type="ECO:0000256" key="1">
    <source>
        <dbReference type="ARBA" id="ARBA00004123"/>
    </source>
</evidence>
<gene>
    <name evidence="7" type="ORF">TanjilG_13940</name>
</gene>
<dbReference type="Proteomes" id="UP000188354">
    <property type="component" value="Chromosome LG01"/>
</dbReference>
<evidence type="ECO:0000259" key="6">
    <source>
        <dbReference type="PROSITE" id="PS50888"/>
    </source>
</evidence>
<dbReference type="AlphaFoldDB" id="A0A1J7I1J8"/>
<keyword evidence="5" id="KW-0175">Coiled coil</keyword>
<dbReference type="OMA" id="TIPNMDY"/>
<dbReference type="Gene3D" id="4.10.280.10">
    <property type="entry name" value="Helix-loop-helix DNA-binding domain"/>
    <property type="match status" value="1"/>
</dbReference>
<name>A0A1J7I1J8_LUPAN</name>
<evidence type="ECO:0000313" key="8">
    <source>
        <dbReference type="Proteomes" id="UP000188354"/>
    </source>
</evidence>
<accession>A0A1J7I1J8</accession>
<evidence type="ECO:0000256" key="5">
    <source>
        <dbReference type="SAM" id="Coils"/>
    </source>
</evidence>
<keyword evidence="2" id="KW-0805">Transcription regulation</keyword>
<dbReference type="PROSITE" id="PS50888">
    <property type="entry name" value="BHLH"/>
    <property type="match status" value="1"/>
</dbReference>
<dbReference type="EMBL" id="CM007361">
    <property type="protein sequence ID" value="OIW19158.1"/>
    <property type="molecule type" value="Genomic_DNA"/>
</dbReference>
<evidence type="ECO:0000313" key="7">
    <source>
        <dbReference type="EMBL" id="OIW19158.1"/>
    </source>
</evidence>
<dbReference type="SUPFAM" id="SSF47459">
    <property type="entry name" value="HLH, helix-loop-helix DNA-binding domain"/>
    <property type="match status" value="1"/>
</dbReference>
<dbReference type="GO" id="GO:0046983">
    <property type="term" value="F:protein dimerization activity"/>
    <property type="evidence" value="ECO:0007669"/>
    <property type="project" value="InterPro"/>
</dbReference>
<dbReference type="SMART" id="SM00353">
    <property type="entry name" value="HLH"/>
    <property type="match status" value="1"/>
</dbReference>
<organism evidence="7 8">
    <name type="scientific">Lupinus angustifolius</name>
    <name type="common">Narrow-leaved blue lupine</name>
    <dbReference type="NCBI Taxonomy" id="3871"/>
    <lineage>
        <taxon>Eukaryota</taxon>
        <taxon>Viridiplantae</taxon>
        <taxon>Streptophyta</taxon>
        <taxon>Embryophyta</taxon>
        <taxon>Tracheophyta</taxon>
        <taxon>Spermatophyta</taxon>
        <taxon>Magnoliopsida</taxon>
        <taxon>eudicotyledons</taxon>
        <taxon>Gunneridae</taxon>
        <taxon>Pentapetalae</taxon>
        <taxon>rosids</taxon>
        <taxon>fabids</taxon>
        <taxon>Fabales</taxon>
        <taxon>Fabaceae</taxon>
        <taxon>Papilionoideae</taxon>
        <taxon>50 kb inversion clade</taxon>
        <taxon>genistoids sensu lato</taxon>
        <taxon>core genistoids</taxon>
        <taxon>Genisteae</taxon>
        <taxon>Lupinus</taxon>
    </lineage>
</organism>
<proteinExistence type="predicted"/>
<feature type="domain" description="BHLH" evidence="6">
    <location>
        <begin position="151"/>
        <end position="200"/>
    </location>
</feature>
<sequence>MMQISSTKYMPEFFQGIEDPTFFHQYAMDSFAYQVDDVDFKPFSAATESNNSSHNYFHYETTENSFPEDHCVVSPARPSKQLKTNWNDYNNDLKASNFSSSSQIISFEHSNTSSVASQHYHNHDYENKSFQNYDKQANKTANSTMTMRNTNQAQDHVLSERKRREKLNQRFVALSAIVPGLKKMDKATVLGDAIKYLKQLQERVKTLEKQASEERVESAVVVKKSIIFADEDNSSPLDENSNQTIPEMEARVCGIEVLIRIHCNKHNGRSATILNELEKYHLTIQSTSFVPFGNNTIDITIVAQMNKEHSVTAKDLIKYLRKSLKKLI</sequence>
<keyword evidence="4" id="KW-0539">Nucleus</keyword>
<dbReference type="Gramene" id="OIW19158">
    <property type="protein sequence ID" value="OIW19158"/>
    <property type="gene ID" value="TanjilG_13940"/>
</dbReference>
<keyword evidence="3" id="KW-0804">Transcription</keyword>
<dbReference type="InterPro" id="IPR036638">
    <property type="entry name" value="HLH_DNA-bd_sf"/>
</dbReference>
<evidence type="ECO:0000256" key="3">
    <source>
        <dbReference type="ARBA" id="ARBA00023163"/>
    </source>
</evidence>